<keyword evidence="6" id="KW-0411">Iron-sulfur</keyword>
<protein>
    <submittedName>
        <fullName evidence="8">SPASM domain-containing protein</fullName>
    </submittedName>
</protein>
<comment type="caution">
    <text evidence="8">The sequence shown here is derived from an EMBL/GenBank/DDBJ whole genome shotgun (WGS) entry which is preliminary data.</text>
</comment>
<dbReference type="SFLD" id="SFLDG01386">
    <property type="entry name" value="main_SPASM_domain-containing"/>
    <property type="match status" value="1"/>
</dbReference>
<proteinExistence type="predicted"/>
<dbReference type="SUPFAM" id="SSF102114">
    <property type="entry name" value="Radical SAM enzymes"/>
    <property type="match status" value="1"/>
</dbReference>
<comment type="cofactor">
    <cofactor evidence="1">
        <name>[4Fe-4S] cluster</name>
        <dbReference type="ChEBI" id="CHEBI:49883"/>
    </cofactor>
</comment>
<dbReference type="RefSeq" id="WP_191741700.1">
    <property type="nucleotide sequence ID" value="NZ_JACSQB010000172.1"/>
</dbReference>
<dbReference type="PANTHER" id="PTHR43787">
    <property type="entry name" value="FEMO COFACTOR BIOSYNTHESIS PROTEIN NIFB-RELATED"/>
    <property type="match status" value="1"/>
</dbReference>
<accession>A0ABR8YXP1</accession>
<evidence type="ECO:0000256" key="5">
    <source>
        <dbReference type="ARBA" id="ARBA00023004"/>
    </source>
</evidence>
<dbReference type="Pfam" id="PF04055">
    <property type="entry name" value="Radical_SAM"/>
    <property type="match status" value="1"/>
</dbReference>
<dbReference type="PANTHER" id="PTHR43787:SF3">
    <property type="entry name" value="ARYLSULFATASE REGULATORY PROTEIN"/>
    <property type="match status" value="1"/>
</dbReference>
<evidence type="ECO:0000313" key="8">
    <source>
        <dbReference type="EMBL" id="MBD8048758.1"/>
    </source>
</evidence>
<dbReference type="NCBIfam" id="TIGR04085">
    <property type="entry name" value="rSAM_more_4Fe4S"/>
    <property type="match status" value="1"/>
</dbReference>
<dbReference type="PROSITE" id="PS51918">
    <property type="entry name" value="RADICAL_SAM"/>
    <property type="match status" value="1"/>
</dbReference>
<dbReference type="Proteomes" id="UP000627166">
    <property type="component" value="Unassembled WGS sequence"/>
</dbReference>
<keyword evidence="2" id="KW-0004">4Fe-4S</keyword>
<dbReference type="SFLD" id="SFLDG01067">
    <property type="entry name" value="SPASM/twitch_domain_containing"/>
    <property type="match status" value="1"/>
</dbReference>
<evidence type="ECO:0000256" key="4">
    <source>
        <dbReference type="ARBA" id="ARBA00022723"/>
    </source>
</evidence>
<dbReference type="InterPro" id="IPR058240">
    <property type="entry name" value="rSAM_sf"/>
</dbReference>
<dbReference type="InterPro" id="IPR013785">
    <property type="entry name" value="Aldolase_TIM"/>
</dbReference>
<dbReference type="InterPro" id="IPR023885">
    <property type="entry name" value="4Fe4S-binding_SPASM_dom"/>
</dbReference>
<evidence type="ECO:0000256" key="2">
    <source>
        <dbReference type="ARBA" id="ARBA00022485"/>
    </source>
</evidence>
<dbReference type="Gene3D" id="3.20.20.70">
    <property type="entry name" value="Aldolase class I"/>
    <property type="match status" value="1"/>
</dbReference>
<keyword evidence="3" id="KW-0949">S-adenosyl-L-methionine</keyword>
<dbReference type="EMBL" id="JACSQB010000172">
    <property type="protein sequence ID" value="MBD8048758.1"/>
    <property type="molecule type" value="Genomic_DNA"/>
</dbReference>
<dbReference type="InterPro" id="IPR007197">
    <property type="entry name" value="rSAM"/>
</dbReference>
<evidence type="ECO:0000256" key="3">
    <source>
        <dbReference type="ARBA" id="ARBA00022691"/>
    </source>
</evidence>
<gene>
    <name evidence="8" type="ORF">H9637_17270</name>
</gene>
<dbReference type="CDD" id="cd01335">
    <property type="entry name" value="Radical_SAM"/>
    <property type="match status" value="1"/>
</dbReference>
<dbReference type="SFLD" id="SFLDG01384">
    <property type="entry name" value="thioether_bond_formation_requi"/>
    <property type="match status" value="1"/>
</dbReference>
<dbReference type="SFLD" id="SFLDS00029">
    <property type="entry name" value="Radical_SAM"/>
    <property type="match status" value="1"/>
</dbReference>
<feature type="domain" description="Radical SAM core" evidence="7">
    <location>
        <begin position="83"/>
        <end position="319"/>
    </location>
</feature>
<sequence>MKKSRYNFFFDFEKDEKKVVAYNARTNSLALMDKRDLNKFLDFDKEKNSISEELLNDLEYGGFIVQDDYDELKEIKYSLFKSRFETSSLGLTIAPTLNCNFGCVYCYEKSSRNTAVMDEAIQKQIIELIKQHSSSIHTLSIVWYGGEPLLAMDVIENMSKEIIKICEEKNITYIGQMISNGFGITEEIAKKLKECNILSMQITLDGPKDTHDKRRFLLGGQGTYDKIISNLDIIKKYINRISVRINVDRENEEKVDEVLKEINHINTENNILVYLGFVEPTNNCYENKKCLSRQAFSEAQLKFADKLVKYGFEEDTPIRYPSLVNNYCGADAVNSYVIDPKGDLYKCWSDIGMENLRIGSLNDETVNANNIFKYLLYDASEDVRCANCNILPICMGGCPRYRIDKFDSIRCSEYKYVLEDYLKKAANYYLSVANDS</sequence>
<evidence type="ECO:0000256" key="1">
    <source>
        <dbReference type="ARBA" id="ARBA00001966"/>
    </source>
</evidence>
<dbReference type="InterPro" id="IPR023867">
    <property type="entry name" value="Sulphatase_maturase_rSAM"/>
</dbReference>
<evidence type="ECO:0000313" key="9">
    <source>
        <dbReference type="Proteomes" id="UP000627166"/>
    </source>
</evidence>
<keyword evidence="5" id="KW-0408">Iron</keyword>
<reference evidence="8 9" key="1">
    <citation type="submission" date="2020-08" db="EMBL/GenBank/DDBJ databases">
        <title>A Genomic Blueprint of the Chicken Gut Microbiome.</title>
        <authorList>
            <person name="Gilroy R."/>
            <person name="Ravi A."/>
            <person name="Getino M."/>
            <person name="Pursley I."/>
            <person name="Horton D.L."/>
            <person name="Alikhan N.-F."/>
            <person name="Baker D."/>
            <person name="Gharbi K."/>
            <person name="Hall N."/>
            <person name="Watson M."/>
            <person name="Adriaenssens E.M."/>
            <person name="Foster-Nyarko E."/>
            <person name="Jarju S."/>
            <person name="Secka A."/>
            <person name="Antonio M."/>
            <person name="Oren A."/>
            <person name="Chaudhuri R."/>
            <person name="La Ragione R.M."/>
            <person name="Hildebrand F."/>
            <person name="Pallen M.J."/>
        </authorList>
    </citation>
    <scope>NUCLEOTIDE SEQUENCE [LARGE SCALE GENOMIC DNA]</scope>
    <source>
        <strain evidence="8 9">N37</strain>
    </source>
</reference>
<organism evidence="8 9">
    <name type="scientific">Clostridium faecium</name>
    <dbReference type="NCBI Taxonomy" id="2762223"/>
    <lineage>
        <taxon>Bacteria</taxon>
        <taxon>Bacillati</taxon>
        <taxon>Bacillota</taxon>
        <taxon>Clostridia</taxon>
        <taxon>Eubacteriales</taxon>
        <taxon>Clostridiaceae</taxon>
        <taxon>Clostridium</taxon>
    </lineage>
</organism>
<name>A0ABR8YXP1_9CLOT</name>
<keyword evidence="9" id="KW-1185">Reference proteome</keyword>
<evidence type="ECO:0000259" key="7">
    <source>
        <dbReference type="PROSITE" id="PS51918"/>
    </source>
</evidence>
<evidence type="ECO:0000256" key="6">
    <source>
        <dbReference type="ARBA" id="ARBA00023014"/>
    </source>
</evidence>
<keyword evidence="4" id="KW-0479">Metal-binding</keyword>